<feature type="non-terminal residue" evidence="2">
    <location>
        <position position="31"/>
    </location>
</feature>
<proteinExistence type="predicted"/>
<evidence type="ECO:0000313" key="3">
    <source>
        <dbReference type="Proteomes" id="UP001054252"/>
    </source>
</evidence>
<name>A0AAV5MRG4_9ROSI</name>
<reference evidence="2 3" key="1">
    <citation type="journal article" date="2021" name="Commun. Biol.">
        <title>The genome of Shorea leprosula (Dipterocarpaceae) highlights the ecological relevance of drought in aseasonal tropical rainforests.</title>
        <authorList>
            <person name="Ng K.K.S."/>
            <person name="Kobayashi M.J."/>
            <person name="Fawcett J.A."/>
            <person name="Hatakeyama M."/>
            <person name="Paape T."/>
            <person name="Ng C.H."/>
            <person name="Ang C.C."/>
            <person name="Tnah L.H."/>
            <person name="Lee C.T."/>
            <person name="Nishiyama T."/>
            <person name="Sese J."/>
            <person name="O'Brien M.J."/>
            <person name="Copetti D."/>
            <person name="Mohd Noor M.I."/>
            <person name="Ong R.C."/>
            <person name="Putra M."/>
            <person name="Sireger I.Z."/>
            <person name="Indrioko S."/>
            <person name="Kosugi Y."/>
            <person name="Izuno A."/>
            <person name="Isagi Y."/>
            <person name="Lee S.L."/>
            <person name="Shimizu K.K."/>
        </authorList>
    </citation>
    <scope>NUCLEOTIDE SEQUENCE [LARGE SCALE GENOMIC DNA]</scope>
    <source>
        <strain evidence="2">214</strain>
    </source>
</reference>
<dbReference type="Proteomes" id="UP001054252">
    <property type="component" value="Unassembled WGS sequence"/>
</dbReference>
<keyword evidence="1" id="KW-0472">Membrane</keyword>
<dbReference type="AlphaFoldDB" id="A0AAV5MRG4"/>
<evidence type="ECO:0000256" key="1">
    <source>
        <dbReference type="SAM" id="Phobius"/>
    </source>
</evidence>
<comment type="caution">
    <text evidence="2">The sequence shown here is derived from an EMBL/GenBank/DDBJ whole genome shotgun (WGS) entry which is preliminary data.</text>
</comment>
<accession>A0AAV5MRG4</accession>
<keyword evidence="3" id="KW-1185">Reference proteome</keyword>
<sequence>MAKILSLASKHGFMTSTMLLFSLLMAVLSTT</sequence>
<feature type="transmembrane region" description="Helical" evidence="1">
    <location>
        <begin position="12"/>
        <end position="30"/>
    </location>
</feature>
<keyword evidence="1" id="KW-1133">Transmembrane helix</keyword>
<protein>
    <submittedName>
        <fullName evidence="2">Uncharacterized protein</fullName>
    </submittedName>
</protein>
<gene>
    <name evidence="2" type="ORF">SLEP1_g57994</name>
</gene>
<dbReference type="EMBL" id="BPVZ01000488">
    <property type="protein sequence ID" value="GKV51326.1"/>
    <property type="molecule type" value="Genomic_DNA"/>
</dbReference>
<evidence type="ECO:0000313" key="2">
    <source>
        <dbReference type="EMBL" id="GKV51326.1"/>
    </source>
</evidence>
<organism evidence="2 3">
    <name type="scientific">Rubroshorea leprosula</name>
    <dbReference type="NCBI Taxonomy" id="152421"/>
    <lineage>
        <taxon>Eukaryota</taxon>
        <taxon>Viridiplantae</taxon>
        <taxon>Streptophyta</taxon>
        <taxon>Embryophyta</taxon>
        <taxon>Tracheophyta</taxon>
        <taxon>Spermatophyta</taxon>
        <taxon>Magnoliopsida</taxon>
        <taxon>eudicotyledons</taxon>
        <taxon>Gunneridae</taxon>
        <taxon>Pentapetalae</taxon>
        <taxon>rosids</taxon>
        <taxon>malvids</taxon>
        <taxon>Malvales</taxon>
        <taxon>Dipterocarpaceae</taxon>
        <taxon>Rubroshorea</taxon>
    </lineage>
</organism>
<keyword evidence="1" id="KW-0812">Transmembrane</keyword>